<dbReference type="PANTHER" id="PTHR11439:SF483">
    <property type="entry name" value="PEPTIDE SYNTHASE GLIP-LIKE, PUTATIVE (AFU_ORTHOLOGUE AFUA_3G12920)-RELATED"/>
    <property type="match status" value="1"/>
</dbReference>
<dbReference type="InParanoid" id="A0A1X7TFS6"/>
<sequence length="93" mass="10571">MDNCKGLRVDIAIKLVKRIETNEYVDASQYQSVIGSLLYLSMKTRPDFTFAVGLAAPISSNLTSQHLTALKRIFQCLRKTTNYGLLFRKRNSK</sequence>
<dbReference type="AlphaFoldDB" id="A0A1X7TFS6"/>
<evidence type="ECO:0000313" key="1">
    <source>
        <dbReference type="EnsemblMetazoa" id="Aqu2.1.13523_001"/>
    </source>
</evidence>
<dbReference type="STRING" id="400682.A0A1X7TFS6"/>
<proteinExistence type="predicted"/>
<accession>A0A1X7TFS6</accession>
<reference evidence="1" key="1">
    <citation type="submission" date="2017-05" db="UniProtKB">
        <authorList>
            <consortium name="EnsemblMetazoa"/>
        </authorList>
    </citation>
    <scope>IDENTIFICATION</scope>
</reference>
<name>A0A1X7TFS6_AMPQE</name>
<protein>
    <recommendedName>
        <fullName evidence="2">Reverse transcriptase Ty1/copia-type domain-containing protein</fullName>
    </recommendedName>
</protein>
<dbReference type="PANTHER" id="PTHR11439">
    <property type="entry name" value="GAG-POL-RELATED RETROTRANSPOSON"/>
    <property type="match status" value="1"/>
</dbReference>
<dbReference type="EnsemblMetazoa" id="Aqu2.1.13523_001">
    <property type="protein sequence ID" value="Aqu2.1.13523_001"/>
    <property type="gene ID" value="Aqu2.1.13523"/>
</dbReference>
<organism evidence="1">
    <name type="scientific">Amphimedon queenslandica</name>
    <name type="common">Sponge</name>
    <dbReference type="NCBI Taxonomy" id="400682"/>
    <lineage>
        <taxon>Eukaryota</taxon>
        <taxon>Metazoa</taxon>
        <taxon>Porifera</taxon>
        <taxon>Demospongiae</taxon>
        <taxon>Heteroscleromorpha</taxon>
        <taxon>Haplosclerida</taxon>
        <taxon>Niphatidae</taxon>
        <taxon>Amphimedon</taxon>
    </lineage>
</organism>
<evidence type="ECO:0008006" key="2">
    <source>
        <dbReference type="Google" id="ProtNLM"/>
    </source>
</evidence>